<dbReference type="InterPro" id="IPR010273">
    <property type="entry name" value="DUF881"/>
</dbReference>
<name>A0A2X4W766_LEDLE</name>
<dbReference type="Pfam" id="PF05949">
    <property type="entry name" value="DUF881"/>
    <property type="match status" value="1"/>
</dbReference>
<keyword evidence="2" id="KW-0175">Coiled coil</keyword>
<dbReference type="STRING" id="1348624.GCA_001591545_01797"/>
<feature type="coiled-coil region" evidence="2">
    <location>
        <begin position="69"/>
        <end position="96"/>
    </location>
</feature>
<accession>A0A2X4W766</accession>
<gene>
    <name evidence="4" type="ORF">NCTC4824_02749</name>
</gene>
<evidence type="ECO:0000256" key="1">
    <source>
        <dbReference type="ARBA" id="ARBA00009108"/>
    </source>
</evidence>
<evidence type="ECO:0000313" key="4">
    <source>
        <dbReference type="EMBL" id="SQI60497.1"/>
    </source>
</evidence>
<dbReference type="Proteomes" id="UP000249134">
    <property type="component" value="Chromosome 1"/>
</dbReference>
<dbReference type="Gene3D" id="3.30.70.1880">
    <property type="entry name" value="Protein of unknown function DUF881"/>
    <property type="match status" value="1"/>
</dbReference>
<evidence type="ECO:0000256" key="2">
    <source>
        <dbReference type="SAM" id="Coils"/>
    </source>
</evidence>
<keyword evidence="3" id="KW-1133">Transmembrane helix</keyword>
<dbReference type="RefSeq" id="WP_066139896.1">
    <property type="nucleotide sequence ID" value="NZ_CBCSGM010000001.1"/>
</dbReference>
<organism evidence="4 5">
    <name type="scientific">Lederbergia lenta</name>
    <name type="common">Bacillus lentus</name>
    <dbReference type="NCBI Taxonomy" id="1467"/>
    <lineage>
        <taxon>Bacteria</taxon>
        <taxon>Bacillati</taxon>
        <taxon>Bacillota</taxon>
        <taxon>Bacilli</taxon>
        <taxon>Bacillales</taxon>
        <taxon>Bacillaceae</taxon>
        <taxon>Lederbergia</taxon>
    </lineage>
</organism>
<sequence length="235" mass="26405">MQKGKKSKYVVISFVCLVFGFILAFSYSYTSKEKESGQGITDKQHIKEMELRQQLVSYQERNLGLQKKLYEKQDNVRQMEKQLSQEEQTFSDLAEDAEKYRMFLGKIKVEGPGIVVSLEDGDFTTEGNVNDYLVHEHHVFKVINELYISGASAVAVNGQRLKHDSYIVCTGPVITVDGNPFPAPFEITAIGETDVMVSALTLKGGVRDQLVNDNITFTLEKKKLIELEPVLGEAS</sequence>
<dbReference type="KEGG" id="blen:NCTC4824_02749"/>
<dbReference type="PANTHER" id="PTHR37313">
    <property type="entry name" value="UPF0749 PROTEIN RV1825"/>
    <property type="match status" value="1"/>
</dbReference>
<evidence type="ECO:0000313" key="5">
    <source>
        <dbReference type="Proteomes" id="UP000249134"/>
    </source>
</evidence>
<keyword evidence="3" id="KW-0812">Transmembrane</keyword>
<comment type="similarity">
    <text evidence="1">Belongs to the UPF0749 family.</text>
</comment>
<dbReference type="AlphaFoldDB" id="A0A2X4W766"/>
<dbReference type="EMBL" id="LS483476">
    <property type="protein sequence ID" value="SQI60497.1"/>
    <property type="molecule type" value="Genomic_DNA"/>
</dbReference>
<protein>
    <submittedName>
        <fullName evidence="4">YlxW</fullName>
    </submittedName>
</protein>
<keyword evidence="3" id="KW-0472">Membrane</keyword>
<evidence type="ECO:0000256" key="3">
    <source>
        <dbReference type="SAM" id="Phobius"/>
    </source>
</evidence>
<reference evidence="4 5" key="1">
    <citation type="submission" date="2018-06" db="EMBL/GenBank/DDBJ databases">
        <authorList>
            <consortium name="Pathogen Informatics"/>
            <person name="Doyle S."/>
        </authorList>
    </citation>
    <scope>NUCLEOTIDE SEQUENCE [LARGE SCALE GENOMIC DNA]</scope>
    <source>
        <strain evidence="4 5">NCTC4824</strain>
    </source>
</reference>
<dbReference type="PANTHER" id="PTHR37313:SF2">
    <property type="entry name" value="UPF0749 PROTEIN YLXX"/>
    <property type="match status" value="1"/>
</dbReference>
<feature type="transmembrane region" description="Helical" evidence="3">
    <location>
        <begin position="9"/>
        <end position="29"/>
    </location>
</feature>
<keyword evidence="5" id="KW-1185">Reference proteome</keyword>
<proteinExistence type="inferred from homology"/>